<comment type="caution">
    <text evidence="2">The sequence shown here is derived from an EMBL/GenBank/DDBJ whole genome shotgun (WGS) entry which is preliminary data.</text>
</comment>
<dbReference type="InterPro" id="IPR036439">
    <property type="entry name" value="Dockerin_dom_sf"/>
</dbReference>
<protein>
    <recommendedName>
        <fullName evidence="4">EF-hand domain-containing protein</fullName>
    </recommendedName>
</protein>
<feature type="chain" id="PRO_5037030728" description="EF-hand domain-containing protein" evidence="1">
    <location>
        <begin position="32"/>
        <end position="68"/>
    </location>
</feature>
<dbReference type="Proteomes" id="UP000641588">
    <property type="component" value="Unassembled WGS sequence"/>
</dbReference>
<proteinExistence type="predicted"/>
<evidence type="ECO:0000256" key="1">
    <source>
        <dbReference type="SAM" id="SignalP"/>
    </source>
</evidence>
<evidence type="ECO:0008006" key="4">
    <source>
        <dbReference type="Google" id="ProtNLM"/>
    </source>
</evidence>
<reference evidence="2" key="1">
    <citation type="submission" date="2019-10" db="EMBL/GenBank/DDBJ databases">
        <title>Description of Paenibacillus glebae sp. nov.</title>
        <authorList>
            <person name="Carlier A."/>
            <person name="Qi S."/>
        </authorList>
    </citation>
    <scope>NUCLEOTIDE SEQUENCE</scope>
    <source>
        <strain evidence="2">LMG 31456</strain>
    </source>
</reference>
<sequence>MKLLNRRITNFLLSSLLILSLMPLVPTPAAAAAYGLKSNSSSWNEIKVYDSNNDGEISIVDLVNVECS</sequence>
<accession>A0A972GW76</accession>
<dbReference type="Gene3D" id="1.10.1330.10">
    <property type="entry name" value="Dockerin domain"/>
    <property type="match status" value="1"/>
</dbReference>
<organism evidence="2 3">
    <name type="scientific">Paenibacillus foliorum</name>
    <dbReference type="NCBI Taxonomy" id="2654974"/>
    <lineage>
        <taxon>Bacteria</taxon>
        <taxon>Bacillati</taxon>
        <taxon>Bacillota</taxon>
        <taxon>Bacilli</taxon>
        <taxon>Bacillales</taxon>
        <taxon>Paenibacillaceae</taxon>
        <taxon>Paenibacillus</taxon>
    </lineage>
</organism>
<gene>
    <name evidence="2" type="ORF">GC093_30065</name>
</gene>
<name>A0A972GW76_9BACL</name>
<keyword evidence="1" id="KW-0732">Signal</keyword>
<dbReference type="AlphaFoldDB" id="A0A972GW76"/>
<evidence type="ECO:0000313" key="3">
    <source>
        <dbReference type="Proteomes" id="UP000641588"/>
    </source>
</evidence>
<feature type="signal peptide" evidence="1">
    <location>
        <begin position="1"/>
        <end position="31"/>
    </location>
</feature>
<keyword evidence="3" id="KW-1185">Reference proteome</keyword>
<evidence type="ECO:0000313" key="2">
    <source>
        <dbReference type="EMBL" id="NOU97438.1"/>
    </source>
</evidence>
<dbReference type="GO" id="GO:0000272">
    <property type="term" value="P:polysaccharide catabolic process"/>
    <property type="evidence" value="ECO:0007669"/>
    <property type="project" value="InterPro"/>
</dbReference>
<dbReference type="EMBL" id="WHOD01000113">
    <property type="protein sequence ID" value="NOU97438.1"/>
    <property type="molecule type" value="Genomic_DNA"/>
</dbReference>